<reference evidence="1 2" key="1">
    <citation type="journal article" date="2019" name="Sci. Rep.">
        <title>Comparative genomics of chytrid fungi reveal insights into the obligate biotrophic and pathogenic lifestyle of Synchytrium endobioticum.</title>
        <authorList>
            <person name="van de Vossenberg B.T.L.H."/>
            <person name="Warris S."/>
            <person name="Nguyen H.D.T."/>
            <person name="van Gent-Pelzer M.P.E."/>
            <person name="Joly D.L."/>
            <person name="van de Geest H.C."/>
            <person name="Bonants P.J.M."/>
            <person name="Smith D.S."/>
            <person name="Levesque C.A."/>
            <person name="van der Lee T.A.J."/>
        </authorList>
    </citation>
    <scope>NUCLEOTIDE SEQUENCE [LARGE SCALE GENOMIC DNA]</scope>
    <source>
        <strain evidence="1 2">CBS 675.73</strain>
    </source>
</reference>
<sequence length="182" mass="20962">MGDLSIQANGLKVTNVPVMCSSDETSGNTTKRYNHFENFFVMFPSLPHKFYGPGYINFAATTNTGSWSDIAEVVLHDLRHGNITLFIVFDIVELKKYQGVLSLVESKYLIQILEKTLSLFHSCLQCWWITLVLPKYAIKLEQKVISTVEFALHPLEVYPRACNFIHIDGWLKQSKYCLEWHK</sequence>
<dbReference type="EMBL" id="QEAP01001032">
    <property type="protein sequence ID" value="TPX52499.1"/>
    <property type="molecule type" value="Genomic_DNA"/>
</dbReference>
<dbReference type="AlphaFoldDB" id="A0A507DLC5"/>
<dbReference type="OrthoDB" id="2246127at2759"/>
<keyword evidence="2" id="KW-1185">Reference proteome</keyword>
<name>A0A507DLC5_9FUNG</name>
<evidence type="ECO:0000313" key="1">
    <source>
        <dbReference type="EMBL" id="TPX52499.1"/>
    </source>
</evidence>
<protein>
    <submittedName>
        <fullName evidence="1">Uncharacterized protein</fullName>
    </submittedName>
</protein>
<dbReference type="Proteomes" id="UP000320333">
    <property type="component" value="Unassembled WGS sequence"/>
</dbReference>
<comment type="caution">
    <text evidence="1">The sequence shown here is derived from an EMBL/GenBank/DDBJ whole genome shotgun (WGS) entry which is preliminary data.</text>
</comment>
<proteinExistence type="predicted"/>
<evidence type="ECO:0000313" key="2">
    <source>
        <dbReference type="Proteomes" id="UP000320333"/>
    </source>
</evidence>
<gene>
    <name evidence="1" type="ORF">CcCBS67573_g09864</name>
</gene>
<accession>A0A507DLC5</accession>
<organism evidence="1 2">
    <name type="scientific">Chytriomyces confervae</name>
    <dbReference type="NCBI Taxonomy" id="246404"/>
    <lineage>
        <taxon>Eukaryota</taxon>
        <taxon>Fungi</taxon>
        <taxon>Fungi incertae sedis</taxon>
        <taxon>Chytridiomycota</taxon>
        <taxon>Chytridiomycota incertae sedis</taxon>
        <taxon>Chytridiomycetes</taxon>
        <taxon>Chytridiales</taxon>
        <taxon>Chytriomycetaceae</taxon>
        <taxon>Chytriomyces</taxon>
    </lineage>
</organism>